<name>A0A371HBJ8_MUCPR</name>
<dbReference type="Pfam" id="PF00078">
    <property type="entry name" value="RVT_1"/>
    <property type="match status" value="1"/>
</dbReference>
<dbReference type="CDD" id="cd01647">
    <property type="entry name" value="RT_LTR"/>
    <property type="match status" value="1"/>
</dbReference>
<dbReference type="Proteomes" id="UP000257109">
    <property type="component" value="Unassembled WGS sequence"/>
</dbReference>
<dbReference type="Gene3D" id="3.30.70.270">
    <property type="match status" value="1"/>
</dbReference>
<sequence length="256" mass="29424">MPIPIRSGLLCCGDLGQALHYSHVAALGHKPFSSSFCQGVLLTWTLLVSYIDYRKLNSTTHKDHLPLPFIDQVLEKLVGKSHYCFLDGYSRYMQIHIALEDQHKTTFTCPFGTFAYTRLSFALYNASSTFQRCMLNIFLDFLEECMEVFMDDFTGYSNIFDALEGLKSTKQRSTSLHISPTLLQYEMPFVRNFSKIALPLSRLLQKDVDFVFDEACIKAFEELKTRLTSTPILQELNWELPFELMCVPPTRHSEPS</sequence>
<reference evidence="2" key="1">
    <citation type="submission" date="2018-05" db="EMBL/GenBank/DDBJ databases">
        <title>Draft genome of Mucuna pruriens seed.</title>
        <authorList>
            <person name="Nnadi N.E."/>
            <person name="Vos R."/>
            <person name="Hasami M.H."/>
            <person name="Devisetty U.K."/>
            <person name="Aguiy J.C."/>
        </authorList>
    </citation>
    <scope>NUCLEOTIDE SEQUENCE [LARGE SCALE GENOMIC DNA]</scope>
    <source>
        <strain evidence="2">JCA_2017</strain>
    </source>
</reference>
<dbReference type="AlphaFoldDB" id="A0A371HBJ8"/>
<feature type="non-terminal residue" evidence="2">
    <location>
        <position position="1"/>
    </location>
</feature>
<evidence type="ECO:0000313" key="2">
    <source>
        <dbReference type="EMBL" id="RDY00186.1"/>
    </source>
</evidence>
<keyword evidence="3" id="KW-1185">Reference proteome</keyword>
<evidence type="ECO:0000313" key="3">
    <source>
        <dbReference type="Proteomes" id="UP000257109"/>
    </source>
</evidence>
<dbReference type="Gene3D" id="3.10.10.10">
    <property type="entry name" value="HIV Type 1 Reverse Transcriptase, subunit A, domain 1"/>
    <property type="match status" value="1"/>
</dbReference>
<feature type="domain" description="Reverse transcriptase" evidence="1">
    <location>
        <begin position="51"/>
        <end position="162"/>
    </location>
</feature>
<dbReference type="OrthoDB" id="1922084at2759"/>
<dbReference type="EMBL" id="QJKJ01003055">
    <property type="protein sequence ID" value="RDY00186.1"/>
    <property type="molecule type" value="Genomic_DNA"/>
</dbReference>
<organism evidence="2 3">
    <name type="scientific">Mucuna pruriens</name>
    <name type="common">Velvet bean</name>
    <name type="synonym">Dolichos pruriens</name>
    <dbReference type="NCBI Taxonomy" id="157652"/>
    <lineage>
        <taxon>Eukaryota</taxon>
        <taxon>Viridiplantae</taxon>
        <taxon>Streptophyta</taxon>
        <taxon>Embryophyta</taxon>
        <taxon>Tracheophyta</taxon>
        <taxon>Spermatophyta</taxon>
        <taxon>Magnoliopsida</taxon>
        <taxon>eudicotyledons</taxon>
        <taxon>Gunneridae</taxon>
        <taxon>Pentapetalae</taxon>
        <taxon>rosids</taxon>
        <taxon>fabids</taxon>
        <taxon>Fabales</taxon>
        <taxon>Fabaceae</taxon>
        <taxon>Papilionoideae</taxon>
        <taxon>50 kb inversion clade</taxon>
        <taxon>NPAAA clade</taxon>
        <taxon>indigoferoid/millettioid clade</taxon>
        <taxon>Phaseoleae</taxon>
        <taxon>Mucuna</taxon>
    </lineage>
</organism>
<proteinExistence type="predicted"/>
<comment type="caution">
    <text evidence="2">The sequence shown here is derived from an EMBL/GenBank/DDBJ whole genome shotgun (WGS) entry which is preliminary data.</text>
</comment>
<dbReference type="SUPFAM" id="SSF56672">
    <property type="entry name" value="DNA/RNA polymerases"/>
    <property type="match status" value="1"/>
</dbReference>
<dbReference type="InterPro" id="IPR043502">
    <property type="entry name" value="DNA/RNA_pol_sf"/>
</dbReference>
<dbReference type="InterPro" id="IPR053134">
    <property type="entry name" value="RNA-dir_DNA_polymerase"/>
</dbReference>
<dbReference type="PANTHER" id="PTHR24559">
    <property type="entry name" value="TRANSPOSON TY3-I GAG-POL POLYPROTEIN"/>
    <property type="match status" value="1"/>
</dbReference>
<accession>A0A371HBJ8</accession>
<evidence type="ECO:0000259" key="1">
    <source>
        <dbReference type="Pfam" id="PF00078"/>
    </source>
</evidence>
<protein>
    <submittedName>
        <fullName evidence="2">Retrovirus-related Pol polyprotein</fullName>
    </submittedName>
</protein>
<dbReference type="InterPro" id="IPR000477">
    <property type="entry name" value="RT_dom"/>
</dbReference>
<dbReference type="InterPro" id="IPR043128">
    <property type="entry name" value="Rev_trsase/Diguanyl_cyclase"/>
</dbReference>
<dbReference type="PANTHER" id="PTHR24559:SF444">
    <property type="entry name" value="REVERSE TRANSCRIPTASE DOMAIN-CONTAINING PROTEIN"/>
    <property type="match status" value="1"/>
</dbReference>
<gene>
    <name evidence="2" type="primary">pol</name>
    <name evidence="2" type="ORF">CR513_16667</name>
</gene>